<evidence type="ECO:0000256" key="1">
    <source>
        <dbReference type="ARBA" id="ARBA00004571"/>
    </source>
</evidence>
<comment type="subcellular location">
    <subcellularLocation>
        <location evidence="1 7">Cell outer membrane</location>
        <topology evidence="1 7">Multi-pass membrane protein</topology>
    </subcellularLocation>
</comment>
<keyword evidence="5 7" id="KW-0472">Membrane</keyword>
<dbReference type="AlphaFoldDB" id="A0A1T5MHP5"/>
<dbReference type="InterPro" id="IPR012910">
    <property type="entry name" value="Plug_dom"/>
</dbReference>
<dbReference type="Pfam" id="PF07715">
    <property type="entry name" value="Plug"/>
    <property type="match status" value="1"/>
</dbReference>
<proteinExistence type="inferred from homology"/>
<evidence type="ECO:0000256" key="3">
    <source>
        <dbReference type="ARBA" id="ARBA00022452"/>
    </source>
</evidence>
<dbReference type="Pfam" id="PF13715">
    <property type="entry name" value="CarbopepD_reg_2"/>
    <property type="match status" value="1"/>
</dbReference>
<dbReference type="PROSITE" id="PS52016">
    <property type="entry name" value="TONB_DEPENDENT_REC_3"/>
    <property type="match status" value="1"/>
</dbReference>
<reference evidence="9 10" key="1">
    <citation type="submission" date="2017-02" db="EMBL/GenBank/DDBJ databases">
        <authorList>
            <person name="Peterson S.W."/>
        </authorList>
    </citation>
    <scope>NUCLEOTIDE SEQUENCE [LARGE SCALE GENOMIC DNA]</scope>
    <source>
        <strain evidence="9 10">DSM 25262</strain>
    </source>
</reference>
<dbReference type="InterPro" id="IPR023997">
    <property type="entry name" value="TonB-dep_OMP_SusC/RagA_CS"/>
</dbReference>
<evidence type="ECO:0000256" key="7">
    <source>
        <dbReference type="PROSITE-ProRule" id="PRU01360"/>
    </source>
</evidence>
<accession>A0A1T5MHP5</accession>
<evidence type="ECO:0000313" key="10">
    <source>
        <dbReference type="Proteomes" id="UP000190961"/>
    </source>
</evidence>
<feature type="domain" description="TonB-dependent receptor plug" evidence="8">
    <location>
        <begin position="125"/>
        <end position="231"/>
    </location>
</feature>
<dbReference type="Gene3D" id="2.40.170.20">
    <property type="entry name" value="TonB-dependent receptor, beta-barrel domain"/>
    <property type="match status" value="1"/>
</dbReference>
<organism evidence="9 10">
    <name type="scientific">Ohtaekwangia koreensis</name>
    <dbReference type="NCBI Taxonomy" id="688867"/>
    <lineage>
        <taxon>Bacteria</taxon>
        <taxon>Pseudomonadati</taxon>
        <taxon>Bacteroidota</taxon>
        <taxon>Cytophagia</taxon>
        <taxon>Cytophagales</taxon>
        <taxon>Fulvivirgaceae</taxon>
        <taxon>Ohtaekwangia</taxon>
    </lineage>
</organism>
<dbReference type="Gene3D" id="2.170.130.10">
    <property type="entry name" value="TonB-dependent receptor, plug domain"/>
    <property type="match status" value="1"/>
</dbReference>
<dbReference type="NCBIfam" id="TIGR04056">
    <property type="entry name" value="OMP_RagA_SusC"/>
    <property type="match status" value="1"/>
</dbReference>
<dbReference type="RefSeq" id="WP_079689925.1">
    <property type="nucleotide sequence ID" value="NZ_FUZU01000004.1"/>
</dbReference>
<evidence type="ECO:0000256" key="4">
    <source>
        <dbReference type="ARBA" id="ARBA00022692"/>
    </source>
</evidence>
<dbReference type="InterPro" id="IPR008969">
    <property type="entry name" value="CarboxyPept-like_regulatory"/>
</dbReference>
<name>A0A1T5MHP5_9BACT</name>
<dbReference type="Gene3D" id="2.60.40.1120">
    <property type="entry name" value="Carboxypeptidase-like, regulatory domain"/>
    <property type="match status" value="1"/>
</dbReference>
<dbReference type="GO" id="GO:0009279">
    <property type="term" value="C:cell outer membrane"/>
    <property type="evidence" value="ECO:0007669"/>
    <property type="project" value="UniProtKB-SubCell"/>
</dbReference>
<comment type="similarity">
    <text evidence="7">Belongs to the TonB-dependent receptor family.</text>
</comment>
<dbReference type="InterPro" id="IPR023996">
    <property type="entry name" value="TonB-dep_OMP_SusC/RagA"/>
</dbReference>
<evidence type="ECO:0000313" key="9">
    <source>
        <dbReference type="EMBL" id="SKC87593.1"/>
    </source>
</evidence>
<evidence type="ECO:0000259" key="8">
    <source>
        <dbReference type="Pfam" id="PF07715"/>
    </source>
</evidence>
<protein>
    <submittedName>
        <fullName evidence="9">TonB-linked outer membrane protein, SusC/RagA family</fullName>
    </submittedName>
</protein>
<keyword evidence="10" id="KW-1185">Reference proteome</keyword>
<dbReference type="InterPro" id="IPR037066">
    <property type="entry name" value="Plug_dom_sf"/>
</dbReference>
<dbReference type="InterPro" id="IPR039426">
    <property type="entry name" value="TonB-dep_rcpt-like"/>
</dbReference>
<keyword evidence="4 7" id="KW-0812">Transmembrane</keyword>
<evidence type="ECO:0000256" key="6">
    <source>
        <dbReference type="ARBA" id="ARBA00023237"/>
    </source>
</evidence>
<dbReference type="EMBL" id="FUZU01000004">
    <property type="protein sequence ID" value="SKC87593.1"/>
    <property type="molecule type" value="Genomic_DNA"/>
</dbReference>
<keyword evidence="3 7" id="KW-1134">Transmembrane beta strand</keyword>
<keyword evidence="2 7" id="KW-0813">Transport</keyword>
<sequence length="1106" mass="121395">MSIPIHLKKWMITLLLALVAIAADSIPLLAQSRTVTGIVKSDDGSSLPGVSIIEKGTSNGTVTDAEGKFSLSVSADAIVVASFIGMKPQEITVGNQTTLDISMQPDLTTLDEVVVVDYGYGTVKKSDLTGSVATLSGKDLSRIPVSSAAQALTGRLPGVNVLTTDGSPDAEIVIRVRGGGSITQDNSPLYVVDGFIVSSIRDIPPTDIESINVLKDASATAIYGARGANGVVVVTTKRPVAGKTIVSYSGFLQSKQLPKNRKYEVLSPYEYVMANYEYAKLRSQTNVDDFEKYFGKYDDLELYKSKKPTDWQDELFGDPKLSQYHNLSISGGTEKTKLGLSLTNNTDEGLMLNSGYSRTVINFKVDHQIANKLKFEASARITNTEVDGAGTSGNAQINIKDAVQTRPVNGIADEMDIDLTQVNSDDDFQSFLLSLVSPKELAKQDWRNRTTNAYVFNGGVTWNILDNLDLRSTFTTSRTFDENLRFYGPLTSESFNNGSSLPLGEKTENNDFSYRWFNTATYTVKNIGEHSLTVLVGQEISSEGGKRNFVRSEDFRASIAPEELFANMAFGRTDRHETTEKINSNRFSLLGKMDYQWKGKYLATVTFRSDASSRFAKENRVGYFPAVAVAWKLSQESFMTGLTFIDEAKLRVSYGKTGNDRIDAGAAQFLFSGTTTRGPGWGNVDNVYYTPSSTVLYNPNIKWETTINRNAGLDFTLLKSRIEGSLDVYYNTTKDLLLQSAIPPNTGFPSQWDNIGSTSNRGIELGLNTYIIESNDFTFSANFNIGMNRGKIEKLDGTDSRFFQSNWASTDLNNINDFYFKVGGRVGDIYGYETAGMYTTDDFESYDAATGKYILKGGVANSSAVVGNTNIRPGFLKLVDQITVDTNADGIPDATDGLINADDRKVIGNTLPKVQGGLGFNASYKGFDLSVFFNYQYGNDVYNTGKIQYNQFRRVTYGNMLNTMNSDNRFTYIDVEGSYTGTPGEVVTDLGQLAEMNAGKTMWSHNSYGIAGAVIHSWAVEDGSFIRLNNLSIGYSLPRSIISKAGMSRARVYVTGNNLHIWTKYSGYDPEVSTSRSSEYAALTPGVDYSSFPRSRSYTIGVDISF</sequence>
<evidence type="ECO:0000256" key="5">
    <source>
        <dbReference type="ARBA" id="ARBA00023136"/>
    </source>
</evidence>
<dbReference type="STRING" id="688867.SAMN05660236_5464"/>
<dbReference type="FunFam" id="2.170.130.10:FF:000008">
    <property type="entry name" value="SusC/RagA family TonB-linked outer membrane protein"/>
    <property type="match status" value="1"/>
</dbReference>
<evidence type="ECO:0000256" key="2">
    <source>
        <dbReference type="ARBA" id="ARBA00022448"/>
    </source>
</evidence>
<dbReference type="Proteomes" id="UP000190961">
    <property type="component" value="Unassembled WGS sequence"/>
</dbReference>
<dbReference type="InterPro" id="IPR036942">
    <property type="entry name" value="Beta-barrel_TonB_sf"/>
</dbReference>
<dbReference type="SUPFAM" id="SSF56935">
    <property type="entry name" value="Porins"/>
    <property type="match status" value="1"/>
</dbReference>
<dbReference type="SUPFAM" id="SSF49464">
    <property type="entry name" value="Carboxypeptidase regulatory domain-like"/>
    <property type="match status" value="1"/>
</dbReference>
<keyword evidence="6 7" id="KW-0998">Cell outer membrane</keyword>
<gene>
    <name evidence="9" type="ORF">SAMN05660236_5464</name>
</gene>
<dbReference type="NCBIfam" id="TIGR04057">
    <property type="entry name" value="SusC_RagA_signa"/>
    <property type="match status" value="1"/>
</dbReference>